<protein>
    <recommendedName>
        <fullName evidence="3">Glycosyl transferase</fullName>
    </recommendedName>
</protein>
<comment type="caution">
    <text evidence="1">The sequence shown here is derived from an EMBL/GenBank/DDBJ whole genome shotgun (WGS) entry which is preliminary data.</text>
</comment>
<gene>
    <name evidence="1" type="ORF">CtesDRAFT_PD2057</name>
</gene>
<dbReference type="SUPFAM" id="SSF53448">
    <property type="entry name" value="Nucleotide-diphospho-sugar transferases"/>
    <property type="match status" value="1"/>
</dbReference>
<dbReference type="InterPro" id="IPR029044">
    <property type="entry name" value="Nucleotide-diphossugar_trans"/>
</dbReference>
<dbReference type="EMBL" id="AAUJ02000001">
    <property type="protein sequence ID" value="EED67111.1"/>
    <property type="molecule type" value="Genomic_DNA"/>
</dbReference>
<sequence>MESTSAQTGVVTKADAQFFDGINALLASLRVWHPAWPITVVDCGLTLPQRAAILRHEGVKLVAAVDRGFVIPEVMRHYYTSAVYGFFSVHDHLYPVTIHLDADAVVLGKLDDLAAAAVADPGICGVPDYPELTLAYQLGELAGARDALDGAVPGADLDSRTFNGGVFAVDARYYEERMRPFVDRLLPHHELFWGNDMAIMNFAAYAANRSRPYIDPGHIYNTRHSYRRAPGLAPNRIAGWDRRGLPKLVGPFGRVRVLHFVGKDKPWATTLPDNDSVACWRVYRELARQTTGL</sequence>
<evidence type="ECO:0000313" key="1">
    <source>
        <dbReference type="EMBL" id="EED67111.1"/>
    </source>
</evidence>
<reference evidence="1 2" key="1">
    <citation type="journal article" date="2004" name="Appl. Environ. Microbiol.">
        <title>Mineralization of individual congeners of linear alkylbenzenesulfonate by defined pairs of heterotrophic bacteria.</title>
        <authorList>
            <person name="Schleheck D."/>
            <person name="Knepper T.P."/>
            <person name="Fischer K."/>
            <person name="Cook A.M."/>
        </authorList>
    </citation>
    <scope>NUCLEOTIDE SEQUENCE [LARGE SCALE GENOMIC DNA]</scope>
    <source>
        <strain evidence="2">DSM 14576 / KF-1</strain>
    </source>
</reference>
<evidence type="ECO:0008006" key="3">
    <source>
        <dbReference type="Google" id="ProtNLM"/>
    </source>
</evidence>
<accession>B7WQW6</accession>
<dbReference type="Gene3D" id="3.90.550.10">
    <property type="entry name" value="Spore Coat Polysaccharide Biosynthesis Protein SpsA, Chain A"/>
    <property type="match status" value="1"/>
</dbReference>
<dbReference type="Proteomes" id="UP000003039">
    <property type="component" value="Unassembled WGS sequence"/>
</dbReference>
<proteinExistence type="predicted"/>
<evidence type="ECO:0000313" key="2">
    <source>
        <dbReference type="Proteomes" id="UP000003039"/>
    </source>
</evidence>
<organism evidence="1 2">
    <name type="scientific">Comamonas testosteroni (strain DSM 14576 / KF-1)</name>
    <name type="common">Pseudomonas testosteroni</name>
    <dbReference type="NCBI Taxonomy" id="399795"/>
    <lineage>
        <taxon>Bacteria</taxon>
        <taxon>Pseudomonadati</taxon>
        <taxon>Pseudomonadota</taxon>
        <taxon>Betaproteobacteria</taxon>
        <taxon>Burkholderiales</taxon>
        <taxon>Comamonadaceae</taxon>
        <taxon>Comamonas</taxon>
    </lineage>
</organism>
<dbReference type="AlphaFoldDB" id="B7WQW6"/>
<name>B7WQW6_COMTK</name>